<evidence type="ECO:0000313" key="8">
    <source>
        <dbReference type="Proteomes" id="UP000321548"/>
    </source>
</evidence>
<gene>
    <name evidence="7" type="ORF">FHP08_14370</name>
</gene>
<evidence type="ECO:0000256" key="4">
    <source>
        <dbReference type="ARBA" id="ARBA00023163"/>
    </source>
</evidence>
<proteinExistence type="inferred from homology"/>
<feature type="domain" description="HTH lysR-type" evidence="6">
    <location>
        <begin position="2"/>
        <end position="59"/>
    </location>
</feature>
<keyword evidence="4" id="KW-0804">Transcription</keyword>
<comment type="similarity">
    <text evidence="1">Belongs to the LysR transcriptional regulatory family.</text>
</comment>
<reference evidence="7 8" key="1">
    <citation type="submission" date="2019-06" db="EMBL/GenBank/DDBJ databases">
        <title>Quisquiliibacterium sp. nov., isolated from a maize field.</title>
        <authorList>
            <person name="Lin S.-Y."/>
            <person name="Tsai C.-F."/>
            <person name="Young C.-C."/>
        </authorList>
    </citation>
    <scope>NUCLEOTIDE SEQUENCE [LARGE SCALE GENOMIC DNA]</scope>
    <source>
        <strain evidence="7 8">CC-CFT501</strain>
    </source>
</reference>
<dbReference type="InterPro" id="IPR036390">
    <property type="entry name" value="WH_DNA-bd_sf"/>
</dbReference>
<comment type="caution">
    <text evidence="7">The sequence shown here is derived from an EMBL/GenBank/DDBJ whole genome shotgun (WGS) entry which is preliminary data.</text>
</comment>
<sequence>MIETTSLRYFREVALQGSLRHAAERLFVAQSALSRQISALEEELGVALFERRARGMALTEAGRLLLQYADDSRARLEKLRGLIHEFEVLERGHVEIACVEGLLSGFMPDFVEPFLAEHPGLSLTVSAMGSQAVAEAVAEHRVDIGILFGQSPRRDLIELARMSQPLCAIVSPGHPLAARRACRLADAAAYRVVLPDRSFGIRQLIDRVRANGRLALNVALETNTLSFAWRMAERTDCVTFLPMDSVRAEVAARRLVAVPLEDALFRGTRVTLVASASRTLSAAAQRVAESLEARMSEGARRAGARMAPVARAGKRSRNQKAKVENQ</sequence>
<evidence type="ECO:0000313" key="7">
    <source>
        <dbReference type="EMBL" id="TXL64124.1"/>
    </source>
</evidence>
<dbReference type="FunFam" id="1.10.10.10:FF:000001">
    <property type="entry name" value="LysR family transcriptional regulator"/>
    <property type="match status" value="1"/>
</dbReference>
<evidence type="ECO:0000256" key="2">
    <source>
        <dbReference type="ARBA" id="ARBA00023015"/>
    </source>
</evidence>
<dbReference type="Gene3D" id="1.10.10.10">
    <property type="entry name" value="Winged helix-like DNA-binding domain superfamily/Winged helix DNA-binding domain"/>
    <property type="match status" value="1"/>
</dbReference>
<dbReference type="Gene3D" id="3.40.190.290">
    <property type="match status" value="1"/>
</dbReference>
<keyword evidence="3" id="KW-0238">DNA-binding</keyword>
<keyword evidence="8" id="KW-1185">Reference proteome</keyword>
<evidence type="ECO:0000256" key="5">
    <source>
        <dbReference type="SAM" id="MobiDB-lite"/>
    </source>
</evidence>
<dbReference type="SUPFAM" id="SSF46785">
    <property type="entry name" value="Winged helix' DNA-binding domain"/>
    <property type="match status" value="1"/>
</dbReference>
<protein>
    <submittedName>
        <fullName evidence="7">LysR family transcriptional regulator</fullName>
    </submittedName>
</protein>
<dbReference type="InterPro" id="IPR036388">
    <property type="entry name" value="WH-like_DNA-bd_sf"/>
</dbReference>
<dbReference type="InterPro" id="IPR000847">
    <property type="entry name" value="LysR_HTH_N"/>
</dbReference>
<dbReference type="PANTHER" id="PTHR30419:SF8">
    <property type="entry name" value="NITROGEN ASSIMILATION TRANSCRIPTIONAL ACTIVATOR-RELATED"/>
    <property type="match status" value="1"/>
</dbReference>
<evidence type="ECO:0000259" key="6">
    <source>
        <dbReference type="PROSITE" id="PS50931"/>
    </source>
</evidence>
<name>A0A5C8NTQ9_9BURK</name>
<dbReference type="RefSeq" id="WP_147705185.1">
    <property type="nucleotide sequence ID" value="NZ_VDUY01000006.1"/>
</dbReference>
<keyword evidence="2" id="KW-0805">Transcription regulation</keyword>
<dbReference type="SUPFAM" id="SSF53850">
    <property type="entry name" value="Periplasmic binding protein-like II"/>
    <property type="match status" value="1"/>
</dbReference>
<dbReference type="Pfam" id="PF00126">
    <property type="entry name" value="HTH_1"/>
    <property type="match status" value="1"/>
</dbReference>
<dbReference type="AlphaFoldDB" id="A0A5C8NTQ9"/>
<dbReference type="PRINTS" id="PR00039">
    <property type="entry name" value="HTHLYSR"/>
</dbReference>
<dbReference type="GO" id="GO:0005829">
    <property type="term" value="C:cytosol"/>
    <property type="evidence" value="ECO:0007669"/>
    <property type="project" value="TreeGrafter"/>
</dbReference>
<evidence type="ECO:0000256" key="3">
    <source>
        <dbReference type="ARBA" id="ARBA00023125"/>
    </source>
</evidence>
<dbReference type="Pfam" id="PF03466">
    <property type="entry name" value="LysR_substrate"/>
    <property type="match status" value="1"/>
</dbReference>
<dbReference type="InterPro" id="IPR050950">
    <property type="entry name" value="HTH-type_LysR_regulators"/>
</dbReference>
<dbReference type="InterPro" id="IPR005119">
    <property type="entry name" value="LysR_subst-bd"/>
</dbReference>
<evidence type="ECO:0000256" key="1">
    <source>
        <dbReference type="ARBA" id="ARBA00009437"/>
    </source>
</evidence>
<dbReference type="PROSITE" id="PS50931">
    <property type="entry name" value="HTH_LYSR"/>
    <property type="match status" value="1"/>
</dbReference>
<dbReference type="OrthoDB" id="8594260at2"/>
<dbReference type="GO" id="GO:0003677">
    <property type="term" value="F:DNA binding"/>
    <property type="evidence" value="ECO:0007669"/>
    <property type="project" value="UniProtKB-KW"/>
</dbReference>
<dbReference type="GO" id="GO:0003700">
    <property type="term" value="F:DNA-binding transcription factor activity"/>
    <property type="evidence" value="ECO:0007669"/>
    <property type="project" value="InterPro"/>
</dbReference>
<organism evidence="7 8">
    <name type="scientific">Zeimonas arvi</name>
    <dbReference type="NCBI Taxonomy" id="2498847"/>
    <lineage>
        <taxon>Bacteria</taxon>
        <taxon>Pseudomonadati</taxon>
        <taxon>Pseudomonadota</taxon>
        <taxon>Betaproteobacteria</taxon>
        <taxon>Burkholderiales</taxon>
        <taxon>Burkholderiaceae</taxon>
        <taxon>Zeimonas</taxon>
    </lineage>
</organism>
<dbReference type="PANTHER" id="PTHR30419">
    <property type="entry name" value="HTH-TYPE TRANSCRIPTIONAL REGULATOR YBHD"/>
    <property type="match status" value="1"/>
</dbReference>
<accession>A0A5C8NTQ9</accession>
<dbReference type="Proteomes" id="UP000321548">
    <property type="component" value="Unassembled WGS sequence"/>
</dbReference>
<feature type="region of interest" description="Disordered" evidence="5">
    <location>
        <begin position="296"/>
        <end position="326"/>
    </location>
</feature>
<dbReference type="EMBL" id="VDUY01000006">
    <property type="protein sequence ID" value="TXL64124.1"/>
    <property type="molecule type" value="Genomic_DNA"/>
</dbReference>